<organism evidence="2 3">
    <name type="scientific">Hevea brasiliensis</name>
    <name type="common">Para rubber tree</name>
    <name type="synonym">Siphonia brasiliensis</name>
    <dbReference type="NCBI Taxonomy" id="3981"/>
    <lineage>
        <taxon>Eukaryota</taxon>
        <taxon>Viridiplantae</taxon>
        <taxon>Streptophyta</taxon>
        <taxon>Embryophyta</taxon>
        <taxon>Tracheophyta</taxon>
        <taxon>Spermatophyta</taxon>
        <taxon>Magnoliopsida</taxon>
        <taxon>eudicotyledons</taxon>
        <taxon>Gunneridae</taxon>
        <taxon>Pentapetalae</taxon>
        <taxon>rosids</taxon>
        <taxon>fabids</taxon>
        <taxon>Malpighiales</taxon>
        <taxon>Euphorbiaceae</taxon>
        <taxon>Crotonoideae</taxon>
        <taxon>Micrandreae</taxon>
        <taxon>Hevea</taxon>
    </lineage>
</organism>
<dbReference type="PANTHER" id="PTHR43139:SF37">
    <property type="entry name" value="ALPHA_BETA-HYDROLASES SUPERFAMILY PROTEIN"/>
    <property type="match status" value="1"/>
</dbReference>
<keyword evidence="3" id="KW-1185">Reference proteome</keyword>
<dbReference type="Proteomes" id="UP000467840">
    <property type="component" value="Chromosome 7"/>
</dbReference>
<reference evidence="2 3" key="1">
    <citation type="journal article" date="2020" name="Mol. Plant">
        <title>The Chromosome-Based Rubber Tree Genome Provides New Insights into Spurge Genome Evolution and Rubber Biosynthesis.</title>
        <authorList>
            <person name="Liu J."/>
            <person name="Shi C."/>
            <person name="Shi C.C."/>
            <person name="Li W."/>
            <person name="Zhang Q.J."/>
            <person name="Zhang Y."/>
            <person name="Li K."/>
            <person name="Lu H.F."/>
            <person name="Shi C."/>
            <person name="Zhu S.T."/>
            <person name="Xiao Z.Y."/>
            <person name="Nan H."/>
            <person name="Yue Y."/>
            <person name="Zhu X.G."/>
            <person name="Wu Y."/>
            <person name="Hong X.N."/>
            <person name="Fan G.Y."/>
            <person name="Tong Y."/>
            <person name="Zhang D."/>
            <person name="Mao C.L."/>
            <person name="Liu Y.L."/>
            <person name="Hao S.J."/>
            <person name="Liu W.Q."/>
            <person name="Lv M.Q."/>
            <person name="Zhang H.B."/>
            <person name="Liu Y."/>
            <person name="Hu-Tang G.R."/>
            <person name="Wang J.P."/>
            <person name="Wang J.H."/>
            <person name="Sun Y.H."/>
            <person name="Ni S.B."/>
            <person name="Chen W.B."/>
            <person name="Zhang X.C."/>
            <person name="Jiao Y.N."/>
            <person name="Eichler E.E."/>
            <person name="Li G.H."/>
            <person name="Liu X."/>
            <person name="Gao L.Z."/>
        </authorList>
    </citation>
    <scope>NUCLEOTIDE SEQUENCE [LARGE SCALE GENOMIC DNA]</scope>
    <source>
        <strain evidence="3">cv. GT1</strain>
        <tissue evidence="2">Leaf</tissue>
    </source>
</reference>
<name>A0A6A6L3H2_HEVBR</name>
<proteinExistence type="predicted"/>
<sequence>MPDLLFFGKSYSNRPDRTDAFQAGCLIEGLNRLGVDKFSVYSISYGGYVAYRMAEICPKYMMEKLVIVSSGVAWSDDEKGEHIKKIGRDPKELLVPTNPNDLRLLVKLSVYKGKPLKWLPDFFLQEFINVLGNNNRKEKLELVEHLLAKKADTDLPILTQETLLIWGDQDNVFPVHLAHQLQRHLGPKSRVEIIKDTGHAANIESPDAVNTLIASFLLGHS</sequence>
<dbReference type="SUPFAM" id="SSF53474">
    <property type="entry name" value="alpha/beta-Hydrolases"/>
    <property type="match status" value="1"/>
</dbReference>
<dbReference type="PANTHER" id="PTHR43139">
    <property type="entry name" value="SI:DKEY-122A22.2"/>
    <property type="match status" value="1"/>
</dbReference>
<dbReference type="AlphaFoldDB" id="A0A6A6L3H2"/>
<protein>
    <recommendedName>
        <fullName evidence="1">AB hydrolase-1 domain-containing protein</fullName>
    </recommendedName>
</protein>
<dbReference type="InterPro" id="IPR052370">
    <property type="entry name" value="Meta-cleavage_hydrolase"/>
</dbReference>
<evidence type="ECO:0000313" key="2">
    <source>
        <dbReference type="EMBL" id="KAF2294683.1"/>
    </source>
</evidence>
<accession>A0A6A6L3H2</accession>
<dbReference type="Pfam" id="PF12697">
    <property type="entry name" value="Abhydrolase_6"/>
    <property type="match status" value="1"/>
</dbReference>
<dbReference type="EMBL" id="JAAGAX010000013">
    <property type="protein sequence ID" value="KAF2294683.1"/>
    <property type="molecule type" value="Genomic_DNA"/>
</dbReference>
<gene>
    <name evidence="2" type="ORF">GH714_015435</name>
</gene>
<feature type="domain" description="AB hydrolase-1" evidence="1">
    <location>
        <begin position="2"/>
        <end position="210"/>
    </location>
</feature>
<evidence type="ECO:0000313" key="3">
    <source>
        <dbReference type="Proteomes" id="UP000467840"/>
    </source>
</evidence>
<comment type="caution">
    <text evidence="2">The sequence shown here is derived from an EMBL/GenBank/DDBJ whole genome shotgun (WGS) entry which is preliminary data.</text>
</comment>
<dbReference type="Gene3D" id="3.40.50.1820">
    <property type="entry name" value="alpha/beta hydrolase"/>
    <property type="match status" value="1"/>
</dbReference>
<dbReference type="InterPro" id="IPR000073">
    <property type="entry name" value="AB_hydrolase_1"/>
</dbReference>
<evidence type="ECO:0000259" key="1">
    <source>
        <dbReference type="Pfam" id="PF12697"/>
    </source>
</evidence>
<dbReference type="InterPro" id="IPR029058">
    <property type="entry name" value="AB_hydrolase_fold"/>
</dbReference>